<dbReference type="Proteomes" id="UP001176941">
    <property type="component" value="Unassembled WGS sequence"/>
</dbReference>
<evidence type="ECO:0008006" key="4">
    <source>
        <dbReference type="Google" id="ProtNLM"/>
    </source>
</evidence>
<keyword evidence="3" id="KW-1185">Reference proteome</keyword>
<dbReference type="EMBL" id="CATKSN020001355">
    <property type="protein sequence ID" value="CAI9151062.1"/>
    <property type="molecule type" value="Genomic_DNA"/>
</dbReference>
<feature type="compositionally biased region" description="Acidic residues" evidence="1">
    <location>
        <begin position="51"/>
        <end position="63"/>
    </location>
</feature>
<evidence type="ECO:0000313" key="2">
    <source>
        <dbReference type="EMBL" id="CAI9151062.1"/>
    </source>
</evidence>
<proteinExistence type="predicted"/>
<protein>
    <recommendedName>
        <fullName evidence="4">Chromodomain helicase DNA binding protein 7</fullName>
    </recommendedName>
</protein>
<sequence length="100" mass="10325">MAPGLFYPSKFLPPGLGGLTLPGFPALAGLQGAVGAGEDKAPDKAEGAAFQEEEPLEGSDAEESLDKTAESSVLEDEIAQGEELDSLDGGDEMENNENDE</sequence>
<gene>
    <name evidence="2" type="ORF">MRATA1EN1_LOCUS32680</name>
</gene>
<evidence type="ECO:0000313" key="3">
    <source>
        <dbReference type="Proteomes" id="UP001176941"/>
    </source>
</evidence>
<accession>A0ABN8XRU4</accession>
<organism evidence="2 3">
    <name type="scientific">Rangifer tarandus platyrhynchus</name>
    <name type="common">Svalbard reindeer</name>
    <dbReference type="NCBI Taxonomy" id="3082113"/>
    <lineage>
        <taxon>Eukaryota</taxon>
        <taxon>Metazoa</taxon>
        <taxon>Chordata</taxon>
        <taxon>Craniata</taxon>
        <taxon>Vertebrata</taxon>
        <taxon>Euteleostomi</taxon>
        <taxon>Mammalia</taxon>
        <taxon>Eutheria</taxon>
        <taxon>Laurasiatheria</taxon>
        <taxon>Artiodactyla</taxon>
        <taxon>Ruminantia</taxon>
        <taxon>Pecora</taxon>
        <taxon>Cervidae</taxon>
        <taxon>Odocoileinae</taxon>
        <taxon>Rangifer</taxon>
    </lineage>
</organism>
<evidence type="ECO:0000256" key="1">
    <source>
        <dbReference type="SAM" id="MobiDB-lite"/>
    </source>
</evidence>
<feature type="compositionally biased region" description="Basic and acidic residues" evidence="1">
    <location>
        <begin position="37"/>
        <end position="46"/>
    </location>
</feature>
<feature type="region of interest" description="Disordered" evidence="1">
    <location>
        <begin position="34"/>
        <end position="100"/>
    </location>
</feature>
<feature type="compositionally biased region" description="Acidic residues" evidence="1">
    <location>
        <begin position="73"/>
        <end position="100"/>
    </location>
</feature>
<name>A0ABN8XRU4_RANTA</name>
<comment type="caution">
    <text evidence="2">The sequence shown here is derived from an EMBL/GenBank/DDBJ whole genome shotgun (WGS) entry which is preliminary data.</text>
</comment>
<reference evidence="2" key="1">
    <citation type="submission" date="2023-04" db="EMBL/GenBank/DDBJ databases">
        <authorList>
            <consortium name="ELIXIR-Norway"/>
        </authorList>
    </citation>
    <scope>NUCLEOTIDE SEQUENCE [LARGE SCALE GENOMIC DNA]</scope>
</reference>